<dbReference type="AlphaFoldDB" id="A0A2T0WVA6"/>
<sequence>MIKTNLKKLLLRAGLEEARPTEEALEKMEISRRRFTQLLENTNKTPINVHELESIKKWISGFQMVDTDLLVGEIAEKSCLTEKLGLIK</sequence>
<dbReference type="EMBL" id="PVTR01000001">
    <property type="protein sequence ID" value="PRY90625.1"/>
    <property type="molecule type" value="Genomic_DNA"/>
</dbReference>
<dbReference type="Proteomes" id="UP000238157">
    <property type="component" value="Unassembled WGS sequence"/>
</dbReference>
<proteinExistence type="predicted"/>
<protein>
    <submittedName>
        <fullName evidence="1">Uncharacterized protein</fullName>
    </submittedName>
</protein>
<accession>A0A2T0WVA6</accession>
<name>A0A2T0WVA6_9BACT</name>
<dbReference type="OrthoDB" id="9884466at2"/>
<comment type="caution">
    <text evidence="1">The sequence shown here is derived from an EMBL/GenBank/DDBJ whole genome shotgun (WGS) entry which is preliminary data.</text>
</comment>
<evidence type="ECO:0000313" key="2">
    <source>
        <dbReference type="Proteomes" id="UP000238157"/>
    </source>
</evidence>
<organism evidence="1 2">
    <name type="scientific">Mongoliibacter ruber</name>
    <dbReference type="NCBI Taxonomy" id="1750599"/>
    <lineage>
        <taxon>Bacteria</taxon>
        <taxon>Pseudomonadati</taxon>
        <taxon>Bacteroidota</taxon>
        <taxon>Cytophagia</taxon>
        <taxon>Cytophagales</taxon>
        <taxon>Cyclobacteriaceae</taxon>
        <taxon>Mongoliibacter</taxon>
    </lineage>
</organism>
<reference evidence="1 2" key="1">
    <citation type="submission" date="2018-03" db="EMBL/GenBank/DDBJ databases">
        <title>Genomic Encyclopedia of Archaeal and Bacterial Type Strains, Phase II (KMG-II): from individual species to whole genera.</title>
        <authorList>
            <person name="Goeker M."/>
        </authorList>
    </citation>
    <scope>NUCLEOTIDE SEQUENCE [LARGE SCALE GENOMIC DNA]</scope>
    <source>
        <strain evidence="1 2">DSM 27929</strain>
    </source>
</reference>
<dbReference type="RefSeq" id="WP_106131865.1">
    <property type="nucleotide sequence ID" value="NZ_PVTR01000001.1"/>
</dbReference>
<gene>
    <name evidence="1" type="ORF">CLW00_101289</name>
</gene>
<keyword evidence="2" id="KW-1185">Reference proteome</keyword>
<evidence type="ECO:0000313" key="1">
    <source>
        <dbReference type="EMBL" id="PRY90625.1"/>
    </source>
</evidence>